<feature type="compositionally biased region" description="Pro residues" evidence="1">
    <location>
        <begin position="65"/>
        <end position="78"/>
    </location>
</feature>
<name>A0AAJ2PNL1_9ACTN</name>
<organism evidence="2 3">
    <name type="scientific">Streptomyces europaeiscabiei</name>
    <dbReference type="NCBI Taxonomy" id="146819"/>
    <lineage>
        <taxon>Bacteria</taxon>
        <taxon>Bacillati</taxon>
        <taxon>Actinomycetota</taxon>
        <taxon>Actinomycetes</taxon>
        <taxon>Kitasatosporales</taxon>
        <taxon>Streptomycetaceae</taxon>
        <taxon>Streptomyces</taxon>
    </lineage>
</organism>
<evidence type="ECO:0000313" key="2">
    <source>
        <dbReference type="EMBL" id="MDX3130645.1"/>
    </source>
</evidence>
<dbReference type="Proteomes" id="UP001273589">
    <property type="component" value="Unassembled WGS sequence"/>
</dbReference>
<evidence type="ECO:0000313" key="3">
    <source>
        <dbReference type="Proteomes" id="UP001273589"/>
    </source>
</evidence>
<accession>A0AAJ2PNL1</accession>
<sequence length="95" mass="11099">TEHRTQVRKHLPQLTDHQYALLTEDHYYDTTRIWHHTQLHPGPGFDTRFTTHTPWYTHHLNHHTPPTPPHTITPPAPARPSTTMNRSGFGRDSIV</sequence>
<evidence type="ECO:0000256" key="1">
    <source>
        <dbReference type="SAM" id="MobiDB-lite"/>
    </source>
</evidence>
<protein>
    <submittedName>
        <fullName evidence="2">Uncharacterized protein</fullName>
    </submittedName>
</protein>
<gene>
    <name evidence="2" type="ORF">PV367_12760</name>
</gene>
<reference evidence="2" key="1">
    <citation type="journal article" date="2023" name="Microb. Genom.">
        <title>Mesoterricola silvestris gen. nov., sp. nov., Mesoterricola sediminis sp. nov., Geothrix oryzae sp. nov., Geothrix edaphica sp. nov., Geothrix rubra sp. nov., and Geothrix limicola sp. nov., six novel members of Acidobacteriota isolated from soils.</title>
        <authorList>
            <person name="Weisberg A.J."/>
            <person name="Pearce E."/>
            <person name="Kramer C.G."/>
            <person name="Chang J.H."/>
            <person name="Clarke C.R."/>
        </authorList>
    </citation>
    <scope>NUCLEOTIDE SEQUENCE</scope>
    <source>
        <strain evidence="2">ND06-05F</strain>
    </source>
</reference>
<proteinExistence type="predicted"/>
<dbReference type="AlphaFoldDB" id="A0AAJ2PNL1"/>
<feature type="non-terminal residue" evidence="2">
    <location>
        <position position="1"/>
    </location>
</feature>
<feature type="region of interest" description="Disordered" evidence="1">
    <location>
        <begin position="59"/>
        <end position="95"/>
    </location>
</feature>
<comment type="caution">
    <text evidence="2">The sequence shown here is derived from an EMBL/GenBank/DDBJ whole genome shotgun (WGS) entry which is preliminary data.</text>
</comment>
<dbReference type="EMBL" id="JARAWN010000058">
    <property type="protein sequence ID" value="MDX3130645.1"/>
    <property type="molecule type" value="Genomic_DNA"/>
</dbReference>